<comment type="caution">
    <text evidence="1">The sequence shown here is derived from an EMBL/GenBank/DDBJ whole genome shotgun (WGS) entry which is preliminary data.</text>
</comment>
<organism evidence="1 2">
    <name type="scientific">Streptomyces longispororuber</name>
    <dbReference type="NCBI Taxonomy" id="68230"/>
    <lineage>
        <taxon>Bacteria</taxon>
        <taxon>Bacillati</taxon>
        <taxon>Actinomycetota</taxon>
        <taxon>Actinomycetes</taxon>
        <taxon>Kitasatosporales</taxon>
        <taxon>Streptomycetaceae</taxon>
        <taxon>Streptomyces</taxon>
    </lineage>
</organism>
<dbReference type="RefSeq" id="WP_190134698.1">
    <property type="nucleotide sequence ID" value="NZ_BNBT01000010.1"/>
</dbReference>
<dbReference type="AlphaFoldDB" id="A0A919DHI4"/>
<gene>
    <name evidence="1" type="ORF">GCM10018785_11200</name>
</gene>
<keyword evidence="2" id="KW-1185">Reference proteome</keyword>
<accession>A0A919DHI4</accession>
<dbReference type="EMBL" id="BNBT01000010">
    <property type="protein sequence ID" value="GHE43423.1"/>
    <property type="molecule type" value="Genomic_DNA"/>
</dbReference>
<reference evidence="1" key="2">
    <citation type="submission" date="2020-09" db="EMBL/GenBank/DDBJ databases">
        <authorList>
            <person name="Sun Q."/>
            <person name="Ohkuma M."/>
        </authorList>
    </citation>
    <scope>NUCLEOTIDE SEQUENCE</scope>
    <source>
        <strain evidence="1">JCM 4784</strain>
    </source>
</reference>
<dbReference type="InterPro" id="IPR026337">
    <property type="entry name" value="AKG_HExxH"/>
</dbReference>
<evidence type="ECO:0008006" key="3">
    <source>
        <dbReference type="Google" id="ProtNLM"/>
    </source>
</evidence>
<reference evidence="1" key="1">
    <citation type="journal article" date="2014" name="Int. J. Syst. Evol. Microbiol.">
        <title>Complete genome sequence of Corynebacterium casei LMG S-19264T (=DSM 44701T), isolated from a smear-ripened cheese.</title>
        <authorList>
            <consortium name="US DOE Joint Genome Institute (JGI-PGF)"/>
            <person name="Walter F."/>
            <person name="Albersmeier A."/>
            <person name="Kalinowski J."/>
            <person name="Ruckert C."/>
        </authorList>
    </citation>
    <scope>NUCLEOTIDE SEQUENCE</scope>
    <source>
        <strain evidence="1">JCM 4784</strain>
    </source>
</reference>
<sequence>MGAGRDEVVRVGITPAGTMSLVRSHHRDVLGRLAPVLPPGPGPACSHPGLVWAATRTPTGGGTAPAGVAELARSLTGAGSMPPLEHLTPGGTSPVPEWCRWGADQLLADIRRTSGAGDADFGAPDPTQGIAHLEAARDTLRTVWPEAALESDLLVRVIVYVQGGAFRSATLRQTFGAVYLGTSSVASIPAAFEALLHETGHHALYLRNFFAPFVTNGDVLISHPLRPDPRPVSGAVHAAHVLARMAYGLTRWAAAEPAAPPEVTARRDDALHRLRGTIEALEPAAEWTDEGRRYFDDLLRWEKELTAAQRS</sequence>
<name>A0A919DHI4_9ACTN</name>
<evidence type="ECO:0000313" key="1">
    <source>
        <dbReference type="EMBL" id="GHE43423.1"/>
    </source>
</evidence>
<proteinExistence type="predicted"/>
<protein>
    <recommendedName>
        <fullName evidence="3">HEXXH motif domain-containing protein</fullName>
    </recommendedName>
</protein>
<evidence type="ECO:0000313" key="2">
    <source>
        <dbReference type="Proteomes" id="UP000608024"/>
    </source>
</evidence>
<dbReference type="NCBIfam" id="TIGR04267">
    <property type="entry name" value="mod_HExxH"/>
    <property type="match status" value="1"/>
</dbReference>
<dbReference type="Proteomes" id="UP000608024">
    <property type="component" value="Unassembled WGS sequence"/>
</dbReference>